<proteinExistence type="predicted"/>
<accession>A0ABR2Y8Y3</accession>
<dbReference type="PANTHER" id="PTHR10622">
    <property type="entry name" value="HET DOMAIN-CONTAINING PROTEIN"/>
    <property type="match status" value="1"/>
</dbReference>
<dbReference type="EMBL" id="JARVKM010000001">
    <property type="protein sequence ID" value="KAK9783442.1"/>
    <property type="molecule type" value="Genomic_DNA"/>
</dbReference>
<evidence type="ECO:0000313" key="3">
    <source>
        <dbReference type="Proteomes" id="UP001465668"/>
    </source>
</evidence>
<name>A0ABR2Y8Y3_9PEZI</name>
<organism evidence="2 3">
    <name type="scientific">Seiridium cardinale</name>
    <dbReference type="NCBI Taxonomy" id="138064"/>
    <lineage>
        <taxon>Eukaryota</taxon>
        <taxon>Fungi</taxon>
        <taxon>Dikarya</taxon>
        <taxon>Ascomycota</taxon>
        <taxon>Pezizomycotina</taxon>
        <taxon>Sordariomycetes</taxon>
        <taxon>Xylariomycetidae</taxon>
        <taxon>Amphisphaeriales</taxon>
        <taxon>Sporocadaceae</taxon>
        <taxon>Seiridium</taxon>
    </lineage>
</organism>
<evidence type="ECO:0000313" key="2">
    <source>
        <dbReference type="EMBL" id="KAK9783442.1"/>
    </source>
</evidence>
<keyword evidence="3" id="KW-1185">Reference proteome</keyword>
<feature type="non-terminal residue" evidence="2">
    <location>
        <position position="236"/>
    </location>
</feature>
<dbReference type="Proteomes" id="UP001465668">
    <property type="component" value="Unassembled WGS sequence"/>
</dbReference>
<evidence type="ECO:0000259" key="1">
    <source>
        <dbReference type="Pfam" id="PF06985"/>
    </source>
</evidence>
<protein>
    <submittedName>
        <fullName evidence="2">Heterokaryon incompatibility protein-domain-containing protein</fullName>
    </submittedName>
</protein>
<sequence>MRLLNTETHKLGSLEGQEIPKYAMLSHTWGDGEISFPDLNEPQSSTWRQHKAYHKLEGSCHKAIKHGYGWVWIGTCCIDKSGSTELSEVCYVYMADLAPGAHRAVRVPIGDVLACTSTARIMSWAAKRQTKKEEDNSCSLMGLFDVNMPLLYGEGSKAFIRLQNEIVGKRQDQERLIMSIRSAILGIPPIARSPGFFQPLDGIGTSSNVSRHALGYPIPQTNFVDGNWNVELLLCP</sequence>
<reference evidence="2 3" key="1">
    <citation type="submission" date="2024-02" db="EMBL/GenBank/DDBJ databases">
        <title>First draft genome assembly of two strains of Seiridium cardinale.</title>
        <authorList>
            <person name="Emiliani G."/>
            <person name="Scali E."/>
        </authorList>
    </citation>
    <scope>NUCLEOTIDE SEQUENCE [LARGE SCALE GENOMIC DNA]</scope>
    <source>
        <strain evidence="2 3">BM-138-000479</strain>
    </source>
</reference>
<dbReference type="PANTHER" id="PTHR10622:SF10">
    <property type="entry name" value="HET DOMAIN-CONTAINING PROTEIN"/>
    <property type="match status" value="1"/>
</dbReference>
<gene>
    <name evidence="2" type="ORF">SCAR479_00001</name>
</gene>
<dbReference type="Pfam" id="PF06985">
    <property type="entry name" value="HET"/>
    <property type="match status" value="1"/>
</dbReference>
<feature type="domain" description="Heterokaryon incompatibility" evidence="1">
    <location>
        <begin position="22"/>
        <end position="86"/>
    </location>
</feature>
<comment type="caution">
    <text evidence="2">The sequence shown here is derived from an EMBL/GenBank/DDBJ whole genome shotgun (WGS) entry which is preliminary data.</text>
</comment>
<dbReference type="InterPro" id="IPR010730">
    <property type="entry name" value="HET"/>
</dbReference>